<dbReference type="GO" id="GO:0005524">
    <property type="term" value="F:ATP binding"/>
    <property type="evidence" value="ECO:0007669"/>
    <property type="project" value="UniProtKB-UniRule"/>
</dbReference>
<reference evidence="8" key="1">
    <citation type="submission" date="2020-01" db="EMBL/GenBank/DDBJ databases">
        <title>Phosphoaccumulans saitamaens gen. nov., sp. nov., a polyphosphate accumulating bacterium isolated from surface river water.</title>
        <authorList>
            <person name="Watanabe K."/>
            <person name="Suda W."/>
        </authorList>
    </citation>
    <scope>NUCLEOTIDE SEQUENCE [LARGE SCALE GENOMIC DNA]</scope>
    <source>
        <strain evidence="8">ICHIAU1</strain>
    </source>
</reference>
<dbReference type="HAMAP" id="MF_00636">
    <property type="entry name" value="RapZ_like"/>
    <property type="match status" value="1"/>
</dbReference>
<accession>A0A7R6TPE1</accession>
<dbReference type="Proteomes" id="UP000463961">
    <property type="component" value="Chromosome"/>
</dbReference>
<sequence>MELVVISGLSGSGKSIALAVLEDAGYYCVDNLPADMLPVLVGHLRRDGYTRIGVAVDVRSGPSLEALPKALEDLRRDAHVSVLFLDATDETLLQRFSETRRAHPLTSETMTLGEALRHERALLEPVAEMGHRLDTSHLKPAVLRAWIREFLKVDSQDGLTLVFESFGFKHGVPRDADIMFDVRCLPNPHYDPLLRPLTGKDAPVAAFLETQPDALKLREDIARFVSDWLPKYGHDNRSYLTVAIGCTGGQHRSVWMTEWLATQFANRPDVLVRHRELAPTTHNSQATAPR</sequence>
<dbReference type="Pfam" id="PF03668">
    <property type="entry name" value="RapZ-like_N"/>
    <property type="match status" value="1"/>
</dbReference>
<evidence type="ECO:0000259" key="6">
    <source>
        <dbReference type="Pfam" id="PF22740"/>
    </source>
</evidence>
<dbReference type="GO" id="GO:0005525">
    <property type="term" value="F:GTP binding"/>
    <property type="evidence" value="ECO:0007669"/>
    <property type="project" value="UniProtKB-UniRule"/>
</dbReference>
<evidence type="ECO:0000313" key="8">
    <source>
        <dbReference type="Proteomes" id="UP000463961"/>
    </source>
</evidence>
<dbReference type="InterPro" id="IPR053931">
    <property type="entry name" value="RapZ_C"/>
</dbReference>
<dbReference type="NCBIfam" id="NF003828">
    <property type="entry name" value="PRK05416.1"/>
    <property type="match status" value="1"/>
</dbReference>
<proteinExistence type="inferred from homology"/>
<evidence type="ECO:0000256" key="3">
    <source>
        <dbReference type="ARBA" id="ARBA00023134"/>
    </source>
</evidence>
<dbReference type="InterPro" id="IPR005337">
    <property type="entry name" value="RapZ-like"/>
</dbReference>
<feature type="binding site" evidence="4">
    <location>
        <begin position="57"/>
        <end position="60"/>
    </location>
    <ligand>
        <name>GTP</name>
        <dbReference type="ChEBI" id="CHEBI:37565"/>
    </ligand>
</feature>
<dbReference type="PANTHER" id="PTHR30448:SF0">
    <property type="entry name" value="RNASE ADAPTER PROTEIN RAPZ"/>
    <property type="match status" value="1"/>
</dbReference>
<keyword evidence="1 4" id="KW-0547">Nucleotide-binding</keyword>
<gene>
    <name evidence="7" type="ORF">ICHIAU1_04960</name>
</gene>
<dbReference type="SUPFAM" id="SSF52540">
    <property type="entry name" value="P-loop containing nucleoside triphosphate hydrolases"/>
    <property type="match status" value="1"/>
</dbReference>
<keyword evidence="3 4" id="KW-0342">GTP-binding</keyword>
<dbReference type="PIRSF" id="PIRSF005052">
    <property type="entry name" value="P-loopkin"/>
    <property type="match status" value="1"/>
</dbReference>
<organism evidence="7 8">
    <name type="scientific">Fluviibacter phosphoraccumulans</name>
    <dbReference type="NCBI Taxonomy" id="1751046"/>
    <lineage>
        <taxon>Bacteria</taxon>
        <taxon>Pseudomonadati</taxon>
        <taxon>Pseudomonadota</taxon>
        <taxon>Betaproteobacteria</taxon>
        <taxon>Rhodocyclales</taxon>
        <taxon>Fluviibacteraceae</taxon>
        <taxon>Fluviibacter</taxon>
    </lineage>
</organism>
<feature type="domain" description="RapZ C-terminal" evidence="6">
    <location>
        <begin position="160"/>
        <end position="277"/>
    </location>
</feature>
<dbReference type="EMBL" id="AP022345">
    <property type="protein sequence ID" value="BBU68213.1"/>
    <property type="molecule type" value="Genomic_DNA"/>
</dbReference>
<keyword evidence="8" id="KW-1185">Reference proteome</keyword>
<protein>
    <submittedName>
        <fullName evidence="7">Nucleotide-binding protein</fullName>
    </submittedName>
</protein>
<dbReference type="InterPro" id="IPR053930">
    <property type="entry name" value="RapZ-like_N"/>
</dbReference>
<dbReference type="InterPro" id="IPR027417">
    <property type="entry name" value="P-loop_NTPase"/>
</dbReference>
<dbReference type="PANTHER" id="PTHR30448">
    <property type="entry name" value="RNASE ADAPTER PROTEIN RAPZ"/>
    <property type="match status" value="1"/>
</dbReference>
<keyword evidence="2 4" id="KW-0067">ATP-binding</keyword>
<dbReference type="OrthoDB" id="9784461at2"/>
<evidence type="ECO:0000259" key="5">
    <source>
        <dbReference type="Pfam" id="PF03668"/>
    </source>
</evidence>
<evidence type="ECO:0000313" key="7">
    <source>
        <dbReference type="EMBL" id="BBU68213.1"/>
    </source>
</evidence>
<dbReference type="RefSeq" id="WP_162048854.1">
    <property type="nucleotide sequence ID" value="NZ_AP022345.1"/>
</dbReference>
<evidence type="ECO:0000256" key="4">
    <source>
        <dbReference type="HAMAP-Rule" id="MF_00636"/>
    </source>
</evidence>
<name>A0A7R6TPE1_9RHOO</name>
<evidence type="ECO:0000256" key="2">
    <source>
        <dbReference type="ARBA" id="ARBA00022840"/>
    </source>
</evidence>
<dbReference type="Pfam" id="PF22740">
    <property type="entry name" value="PapZ_C"/>
    <property type="match status" value="1"/>
</dbReference>
<dbReference type="AlphaFoldDB" id="A0A7R6TPE1"/>
<evidence type="ECO:0000256" key="1">
    <source>
        <dbReference type="ARBA" id="ARBA00022741"/>
    </source>
</evidence>
<feature type="domain" description="RapZ-like N-terminal" evidence="5">
    <location>
        <begin position="1"/>
        <end position="154"/>
    </location>
</feature>
<feature type="binding site" evidence="4">
    <location>
        <begin position="8"/>
        <end position="15"/>
    </location>
    <ligand>
        <name>ATP</name>
        <dbReference type="ChEBI" id="CHEBI:30616"/>
    </ligand>
</feature>